<feature type="domain" description="RRM" evidence="11">
    <location>
        <begin position="41"/>
        <end position="119"/>
    </location>
</feature>
<comment type="subcellular location">
    <subcellularLocation>
        <location evidence="2">Cytoplasm</location>
    </subcellularLocation>
    <subcellularLocation>
        <location evidence="1">Nucleus</location>
    </subcellularLocation>
</comment>
<evidence type="ECO:0000256" key="6">
    <source>
        <dbReference type="ARBA" id="ARBA00022884"/>
    </source>
</evidence>
<feature type="region of interest" description="Disordered" evidence="10">
    <location>
        <begin position="557"/>
        <end position="614"/>
    </location>
</feature>
<accession>A0A8S0P693</accession>
<dbReference type="Gramene" id="OE9A032837T1">
    <property type="protein sequence ID" value="OE9A032837C1"/>
    <property type="gene ID" value="OE9A032837"/>
</dbReference>
<feature type="domain" description="RRM" evidence="11">
    <location>
        <begin position="129"/>
        <end position="205"/>
    </location>
</feature>
<name>A0A8S0P693_OLEEU</name>
<dbReference type="SUPFAM" id="SSF54928">
    <property type="entry name" value="RNA-binding domain, RBD"/>
    <property type="match status" value="3"/>
</dbReference>
<dbReference type="AlphaFoldDB" id="A0A8S0P693"/>
<dbReference type="SMART" id="SM00361">
    <property type="entry name" value="RRM_1"/>
    <property type="match status" value="4"/>
</dbReference>
<dbReference type="InterPro" id="IPR035979">
    <property type="entry name" value="RBD_domain_sf"/>
</dbReference>
<keyword evidence="4" id="KW-0963">Cytoplasm</keyword>
<feature type="compositionally biased region" description="Basic and acidic residues" evidence="10">
    <location>
        <begin position="593"/>
        <end position="614"/>
    </location>
</feature>
<dbReference type="GO" id="GO:0003723">
    <property type="term" value="F:RNA binding"/>
    <property type="evidence" value="ECO:0007669"/>
    <property type="project" value="UniProtKB-UniRule"/>
</dbReference>
<evidence type="ECO:0000256" key="10">
    <source>
        <dbReference type="SAM" id="MobiDB-lite"/>
    </source>
</evidence>
<evidence type="ECO:0000313" key="13">
    <source>
        <dbReference type="Proteomes" id="UP000594638"/>
    </source>
</evidence>
<dbReference type="OrthoDB" id="19742at2759"/>
<dbReference type="InterPro" id="IPR012677">
    <property type="entry name" value="Nucleotide-bd_a/b_plait_sf"/>
</dbReference>
<feature type="compositionally biased region" description="Polar residues" evidence="10">
    <location>
        <begin position="561"/>
        <end position="572"/>
    </location>
</feature>
<evidence type="ECO:0000256" key="2">
    <source>
        <dbReference type="ARBA" id="ARBA00004496"/>
    </source>
</evidence>
<dbReference type="InterPro" id="IPR000504">
    <property type="entry name" value="RRM_dom"/>
</dbReference>
<feature type="domain" description="RRM" evidence="11">
    <location>
        <begin position="328"/>
        <end position="405"/>
    </location>
</feature>
<feature type="domain" description="RRM" evidence="11">
    <location>
        <begin position="217"/>
        <end position="294"/>
    </location>
</feature>
<organism evidence="12 13">
    <name type="scientific">Olea europaea subsp. europaea</name>
    <dbReference type="NCBI Taxonomy" id="158383"/>
    <lineage>
        <taxon>Eukaryota</taxon>
        <taxon>Viridiplantae</taxon>
        <taxon>Streptophyta</taxon>
        <taxon>Embryophyta</taxon>
        <taxon>Tracheophyta</taxon>
        <taxon>Spermatophyta</taxon>
        <taxon>Magnoliopsida</taxon>
        <taxon>eudicotyledons</taxon>
        <taxon>Gunneridae</taxon>
        <taxon>Pentapetalae</taxon>
        <taxon>asterids</taxon>
        <taxon>lamiids</taxon>
        <taxon>Lamiales</taxon>
        <taxon>Oleaceae</taxon>
        <taxon>Oleeae</taxon>
        <taxon>Olea</taxon>
    </lineage>
</organism>
<gene>
    <name evidence="12" type="ORF">OLEA9_A032837</name>
</gene>
<evidence type="ECO:0000256" key="3">
    <source>
        <dbReference type="ARBA" id="ARBA00008557"/>
    </source>
</evidence>
<dbReference type="InterPro" id="IPR003954">
    <property type="entry name" value="RRM_euk-type"/>
</dbReference>
<evidence type="ECO:0000256" key="1">
    <source>
        <dbReference type="ARBA" id="ARBA00004123"/>
    </source>
</evidence>
<evidence type="ECO:0000256" key="4">
    <source>
        <dbReference type="ARBA" id="ARBA00022490"/>
    </source>
</evidence>
<sequence length="614" mass="68891">MEATMAAQPLPPPAAPPVANRASLALALPLAPPLPDPSQRTSLYVGDLHPEVTEEDLLTLFSRVGPVSSVHLCRDRLSHNSLCYAYVNFKSHSDADTALTNLRYTELRGKSMRIMWRQRDPIQRKTGTGNLFVKNLDSSITSARLQEIFIKYGEILSCKVAEENGKSKGFGFVQFDSEISAMEALNAVNGTVLEGKKLYVSKFIKRSERKDTELGFTNLYVKNLDSHLTEDHLKEKFSEYGKVCSAVIMKDEKAKSKGFGFVNFDTHEEAMKAMVALNGALIGSKNLFVGRAQKKADRVKLLRQTRAPNYPESKASELYVDYPELKASELFVDNLEVSVDDRKLEEIFSGLGKVASANVMRGRDGVSKGCGFVRFTSSDDAMKAMHLLNGTNILGKTLYVSLVLYDAERGQDFRSKYPPQPFYTQNLDVVTSELQPLHYNFLNTPPWDHTTYQNFFIPQLNSWDPILRDDHHSFTAYQNFGRTFSSFYGAQNHKGNLFTNIPPQQKIHGNTKNCMQKQLPRKITVSGVFTQNLMGSMKDKKLSRKLQNKSVNGVAKEFSQGAATTKRVSATFSPWRPNPGDMIRASAENLQPKQEDKGLLSHVEMKTPDTQKLR</sequence>
<dbReference type="CDD" id="cd00590">
    <property type="entry name" value="RRM_SF"/>
    <property type="match status" value="1"/>
</dbReference>
<keyword evidence="7" id="KW-0539">Nucleus</keyword>
<dbReference type="EMBL" id="CACTIH010000002">
    <property type="protein sequence ID" value="CAA2933421.1"/>
    <property type="molecule type" value="Genomic_DNA"/>
</dbReference>
<dbReference type="Proteomes" id="UP000594638">
    <property type="component" value="Unassembled WGS sequence"/>
</dbReference>
<dbReference type="PROSITE" id="PS50102">
    <property type="entry name" value="RRM"/>
    <property type="match status" value="4"/>
</dbReference>
<dbReference type="Pfam" id="PF00076">
    <property type="entry name" value="RRM_1"/>
    <property type="match status" value="4"/>
</dbReference>
<evidence type="ECO:0000256" key="8">
    <source>
        <dbReference type="ARBA" id="ARBA00054110"/>
    </source>
</evidence>
<dbReference type="CDD" id="cd12380">
    <property type="entry name" value="RRM3_I_PABPs"/>
    <property type="match status" value="1"/>
</dbReference>
<keyword evidence="13" id="KW-1185">Reference proteome</keyword>
<dbReference type="PANTHER" id="PTHR24012">
    <property type="entry name" value="RNA BINDING PROTEIN"/>
    <property type="match status" value="1"/>
</dbReference>
<comment type="caution">
    <text evidence="12">The sequence shown here is derived from an EMBL/GenBank/DDBJ whole genome shotgun (WGS) entry which is preliminary data.</text>
</comment>
<keyword evidence="5" id="KW-0677">Repeat</keyword>
<reference evidence="12 13" key="1">
    <citation type="submission" date="2019-12" db="EMBL/GenBank/DDBJ databases">
        <authorList>
            <person name="Alioto T."/>
            <person name="Alioto T."/>
            <person name="Gomez Garrido J."/>
        </authorList>
    </citation>
    <scope>NUCLEOTIDE SEQUENCE [LARGE SCALE GENOMIC DNA]</scope>
</reference>
<dbReference type="GO" id="GO:0005634">
    <property type="term" value="C:nucleus"/>
    <property type="evidence" value="ECO:0007669"/>
    <property type="project" value="UniProtKB-SubCell"/>
</dbReference>
<dbReference type="FunFam" id="3.30.70.330:FF:000651">
    <property type="entry name" value="Poly(A) binding protein cytoplasmic 1 like"/>
    <property type="match status" value="2"/>
</dbReference>
<evidence type="ECO:0000259" key="11">
    <source>
        <dbReference type="PROSITE" id="PS50102"/>
    </source>
</evidence>
<proteinExistence type="inferred from homology"/>
<evidence type="ECO:0000256" key="7">
    <source>
        <dbReference type="ARBA" id="ARBA00023242"/>
    </source>
</evidence>
<keyword evidence="6 9" id="KW-0694">RNA-binding</keyword>
<evidence type="ECO:0000313" key="12">
    <source>
        <dbReference type="EMBL" id="CAA2933421.1"/>
    </source>
</evidence>
<evidence type="ECO:0000256" key="9">
    <source>
        <dbReference type="PROSITE-ProRule" id="PRU00176"/>
    </source>
</evidence>
<dbReference type="SMART" id="SM00360">
    <property type="entry name" value="RRM"/>
    <property type="match status" value="4"/>
</dbReference>
<dbReference type="Gene3D" id="3.30.70.330">
    <property type="match status" value="4"/>
</dbReference>
<dbReference type="GO" id="GO:0005737">
    <property type="term" value="C:cytoplasm"/>
    <property type="evidence" value="ECO:0007669"/>
    <property type="project" value="UniProtKB-SubCell"/>
</dbReference>
<comment type="function">
    <text evidence="8">Binds the poly(A) tail of mRNA. Appears to be an important mediator of the multiple roles of the poly(A) tail in mRNA biogenesis, stability and translation.</text>
</comment>
<evidence type="ECO:0000256" key="5">
    <source>
        <dbReference type="ARBA" id="ARBA00022737"/>
    </source>
</evidence>
<comment type="similarity">
    <text evidence="3">Belongs to the polyadenylate-binding protein type-1 family.</text>
</comment>
<protein>
    <submittedName>
        <fullName evidence="12">Polyadenylate-binding 4-like</fullName>
    </submittedName>
</protein>